<dbReference type="AlphaFoldDB" id="A0A1T4W6V9"/>
<name>A0A1T4W6V9_9BACT</name>
<keyword evidence="2" id="KW-1185">Reference proteome</keyword>
<dbReference type="Proteomes" id="UP000189733">
    <property type="component" value="Unassembled WGS sequence"/>
</dbReference>
<proteinExistence type="predicted"/>
<dbReference type="Pfam" id="PF14063">
    <property type="entry name" value="DUF4254"/>
    <property type="match status" value="1"/>
</dbReference>
<organism evidence="1 2">
    <name type="scientific">Desulfobaculum bizertense DSM 18034</name>
    <dbReference type="NCBI Taxonomy" id="1121442"/>
    <lineage>
        <taxon>Bacteria</taxon>
        <taxon>Pseudomonadati</taxon>
        <taxon>Thermodesulfobacteriota</taxon>
        <taxon>Desulfovibrionia</taxon>
        <taxon>Desulfovibrionales</taxon>
        <taxon>Desulfovibrionaceae</taxon>
        <taxon>Desulfobaculum</taxon>
    </lineage>
</organism>
<accession>A0A1T4W6V9</accession>
<evidence type="ECO:0000313" key="1">
    <source>
        <dbReference type="EMBL" id="SKA72839.1"/>
    </source>
</evidence>
<dbReference type="InterPro" id="IPR025350">
    <property type="entry name" value="DUF4254"/>
</dbReference>
<evidence type="ECO:0008006" key="3">
    <source>
        <dbReference type="Google" id="ProtNLM"/>
    </source>
</evidence>
<dbReference type="OrthoDB" id="9805817at2"/>
<reference evidence="1 2" key="1">
    <citation type="submission" date="2017-02" db="EMBL/GenBank/DDBJ databases">
        <authorList>
            <person name="Peterson S.W."/>
        </authorList>
    </citation>
    <scope>NUCLEOTIDE SEQUENCE [LARGE SCALE GENOMIC DNA]</scope>
    <source>
        <strain evidence="1 2">DSM 18034</strain>
    </source>
</reference>
<evidence type="ECO:0000313" key="2">
    <source>
        <dbReference type="Proteomes" id="UP000189733"/>
    </source>
</evidence>
<dbReference type="RefSeq" id="WP_078685003.1">
    <property type="nucleotide sequence ID" value="NZ_FUYA01000005.1"/>
</dbReference>
<dbReference type="STRING" id="1121442.SAMN02745702_01715"/>
<dbReference type="EMBL" id="FUYA01000005">
    <property type="protein sequence ID" value="SKA72839.1"/>
    <property type="molecule type" value="Genomic_DNA"/>
</dbReference>
<protein>
    <recommendedName>
        <fullName evidence="3">DUF4254 domain-containing protein</fullName>
    </recommendedName>
</protein>
<sequence length="217" mass="24809">MTQPGLSEIRNALQSCFTQQREAVAAWHDNEPEEIELDGEEVSLERLASLIARENLRNFRLWHVEDQARRKDVDATVIASCKQQVDALNQSRNDYMEKTDACLVSLLLPLLPKDAAERYNTESLGAAIDRLSILCLKIFHMQEQTERTDVDADHIAKCQQKLAVLNEQHGDLCRAVDELVEEYADGRKRPKVYYQFKMYNDPSLNPALYKAGQTVSK</sequence>
<gene>
    <name evidence="1" type="ORF">SAMN02745702_01715</name>
</gene>